<dbReference type="PROSITE" id="PS51257">
    <property type="entry name" value="PROKAR_LIPOPROTEIN"/>
    <property type="match status" value="1"/>
</dbReference>
<evidence type="ECO:0000256" key="2">
    <source>
        <dbReference type="SAM" id="SignalP"/>
    </source>
</evidence>
<name>A0A6C1U300_9CORY</name>
<organism evidence="4 5">
    <name type="scientific">Corynebacterium sanguinis</name>
    <dbReference type="NCBI Taxonomy" id="2594913"/>
    <lineage>
        <taxon>Bacteria</taxon>
        <taxon>Bacillati</taxon>
        <taxon>Actinomycetota</taxon>
        <taxon>Actinomycetes</taxon>
        <taxon>Mycobacteriales</taxon>
        <taxon>Corynebacteriaceae</taxon>
        <taxon>Corynebacterium</taxon>
    </lineage>
</organism>
<dbReference type="OrthoDB" id="9796817at2"/>
<dbReference type="EMBL" id="RXIR01000006">
    <property type="protein sequence ID" value="TVS29253.1"/>
    <property type="molecule type" value="Genomic_DNA"/>
</dbReference>
<comment type="caution">
    <text evidence="4">The sequence shown here is derived from an EMBL/GenBank/DDBJ whole genome shotgun (WGS) entry which is preliminary data.</text>
</comment>
<dbReference type="CDD" id="cd08494">
    <property type="entry name" value="PBP2_NikA_DppA_OppA_like_6"/>
    <property type="match status" value="1"/>
</dbReference>
<gene>
    <name evidence="4" type="ORF">EKI59_04155</name>
</gene>
<reference evidence="4 5" key="1">
    <citation type="submission" date="2018-12" db="EMBL/GenBank/DDBJ databases">
        <title>Corynebacterium sanguinis sp. nov., a clinically-associated and environmental corynebacterium.</title>
        <authorList>
            <person name="Gonzales-Siles L."/>
            <person name="Jaen-Luchoro D."/>
            <person name="Cardew S."/>
            <person name="Inganas E."/>
            <person name="Ohlen M."/>
            <person name="Jensie-Markopolous S."/>
            <person name="Pinyeiro-Iglesias B."/>
            <person name="Molin K."/>
            <person name="Skovbjerg S."/>
            <person name="Svensson-Stadler L."/>
            <person name="Funke G."/>
            <person name="Moore E.R.B."/>
        </authorList>
    </citation>
    <scope>NUCLEOTIDE SEQUENCE [LARGE SCALE GENOMIC DNA]</scope>
    <source>
        <strain evidence="4 5">58734</strain>
    </source>
</reference>
<sequence length="487" mass="52051">MTFPKAAAALLSIATVVALSACVSPAGGARDGGVVVATQAPPAGLDFTSIGGAAAPQALMSNVYETLVRIDASGTPQPLLAESWEESPDATEYTFHLRDDVTFSNGKPFTADDAAFSIDYVRTRWTNALKAQMDPVAQVEVVDERTLRVRLARASNSWLWSMGTLTGAMMTPDSIPRLATDPLGTGPYTLERFDVGEAVSFRARDDYWGGEVEHDATIRYFDDSTAAVNALRVGDADVVWAMQAPQLLDTLPPDIAVEVGTTNAEVLLSMNNREAPFDDPAVRQAVAHAIDRDAINQVVYNSMGTDTGGAPVPPTDPWFTGRDYYPFDPAKARELLAGRTPEVTITVPNLPYAQTASELIFSQLRDTGFHVTLETVEFPAVWLGQVLRGHAYQASLVAHVEPRDIPMLFGNPDYYLGYDSAQARELIAAAEVGDQAVNMEAAVDVIMADAGALTLLNAPNIVLLAPGVSGVDPNVVTDGLALAEVQK</sequence>
<protein>
    <submittedName>
        <fullName evidence="4">ABC transporter substrate-binding protein</fullName>
    </submittedName>
</protein>
<dbReference type="AlphaFoldDB" id="A0A6C1U300"/>
<feature type="signal peptide" evidence="2">
    <location>
        <begin position="1"/>
        <end position="20"/>
    </location>
</feature>
<proteinExistence type="predicted"/>
<feature type="domain" description="Solute-binding protein family 5" evidence="3">
    <location>
        <begin position="75"/>
        <end position="386"/>
    </location>
</feature>
<dbReference type="Proteomes" id="UP000336646">
    <property type="component" value="Unassembled WGS sequence"/>
</dbReference>
<feature type="chain" id="PRO_5039342383" evidence="2">
    <location>
        <begin position="21"/>
        <end position="487"/>
    </location>
</feature>
<dbReference type="Pfam" id="PF00496">
    <property type="entry name" value="SBP_bac_5"/>
    <property type="match status" value="1"/>
</dbReference>
<evidence type="ECO:0000313" key="4">
    <source>
        <dbReference type="EMBL" id="TVS29253.1"/>
    </source>
</evidence>
<accession>A0A6C1U300</accession>
<keyword evidence="1 2" id="KW-0732">Signal</keyword>
<dbReference type="InterPro" id="IPR000914">
    <property type="entry name" value="SBP_5_dom"/>
</dbReference>
<evidence type="ECO:0000259" key="3">
    <source>
        <dbReference type="Pfam" id="PF00496"/>
    </source>
</evidence>
<dbReference type="RefSeq" id="WP_144772811.1">
    <property type="nucleotide sequence ID" value="NZ_RXIR01000006.1"/>
</dbReference>
<dbReference type="GO" id="GO:0015833">
    <property type="term" value="P:peptide transport"/>
    <property type="evidence" value="ECO:0007669"/>
    <property type="project" value="TreeGrafter"/>
</dbReference>
<dbReference type="SUPFAM" id="SSF53850">
    <property type="entry name" value="Periplasmic binding protein-like II"/>
    <property type="match status" value="1"/>
</dbReference>
<dbReference type="GO" id="GO:1904680">
    <property type="term" value="F:peptide transmembrane transporter activity"/>
    <property type="evidence" value="ECO:0007669"/>
    <property type="project" value="TreeGrafter"/>
</dbReference>
<dbReference type="PANTHER" id="PTHR30290">
    <property type="entry name" value="PERIPLASMIC BINDING COMPONENT OF ABC TRANSPORTER"/>
    <property type="match status" value="1"/>
</dbReference>
<dbReference type="Gene3D" id="3.40.190.10">
    <property type="entry name" value="Periplasmic binding protein-like II"/>
    <property type="match status" value="1"/>
</dbReference>
<dbReference type="PANTHER" id="PTHR30290:SF38">
    <property type="entry name" value="D,D-DIPEPTIDE-BINDING PERIPLASMIC PROTEIN DDPA-RELATED"/>
    <property type="match status" value="1"/>
</dbReference>
<dbReference type="Gene3D" id="3.10.105.10">
    <property type="entry name" value="Dipeptide-binding Protein, Domain 3"/>
    <property type="match status" value="1"/>
</dbReference>
<evidence type="ECO:0000313" key="5">
    <source>
        <dbReference type="Proteomes" id="UP000336646"/>
    </source>
</evidence>
<dbReference type="InterPro" id="IPR039424">
    <property type="entry name" value="SBP_5"/>
</dbReference>
<evidence type="ECO:0000256" key="1">
    <source>
        <dbReference type="ARBA" id="ARBA00022729"/>
    </source>
</evidence>